<evidence type="ECO:0008006" key="4">
    <source>
        <dbReference type="Google" id="ProtNLM"/>
    </source>
</evidence>
<evidence type="ECO:0000256" key="1">
    <source>
        <dbReference type="SAM" id="Phobius"/>
    </source>
</evidence>
<gene>
    <name evidence="2" type="ordered locus">CHU_2094</name>
</gene>
<protein>
    <recommendedName>
        <fullName evidence="4">II family cellulose-binding protein</fullName>
    </recommendedName>
</protein>
<dbReference type="EMBL" id="CP000383">
    <property type="protein sequence ID" value="ABG59357.1"/>
    <property type="molecule type" value="Genomic_DNA"/>
</dbReference>
<proteinExistence type="predicted"/>
<evidence type="ECO:0000313" key="3">
    <source>
        <dbReference type="Proteomes" id="UP000001822"/>
    </source>
</evidence>
<evidence type="ECO:0000313" key="2">
    <source>
        <dbReference type="EMBL" id="ABG59357.1"/>
    </source>
</evidence>
<accession>A0A6N4SSQ4</accession>
<keyword evidence="1" id="KW-0472">Membrane</keyword>
<feature type="transmembrane region" description="Helical" evidence="1">
    <location>
        <begin position="6"/>
        <end position="25"/>
    </location>
</feature>
<dbReference type="OrthoDB" id="9813525at2"/>
<reference evidence="2 3" key="1">
    <citation type="journal article" date="2007" name="Appl. Environ. Microbiol.">
        <title>Genome sequence of the cellulolytic gliding bacterium Cytophaga hutchinsonii.</title>
        <authorList>
            <person name="Xie G."/>
            <person name="Bruce D.C."/>
            <person name="Challacombe J.F."/>
            <person name="Chertkov O."/>
            <person name="Detter J.C."/>
            <person name="Gilna P."/>
            <person name="Han C.S."/>
            <person name="Lucas S."/>
            <person name="Misra M."/>
            <person name="Myers G.L."/>
            <person name="Richardson P."/>
            <person name="Tapia R."/>
            <person name="Thayer N."/>
            <person name="Thompson L.S."/>
            <person name="Brettin T.S."/>
            <person name="Henrissat B."/>
            <person name="Wilson D.B."/>
            <person name="McBride M.J."/>
        </authorList>
    </citation>
    <scope>NUCLEOTIDE SEQUENCE [LARGE SCALE GENOMIC DNA]</scope>
    <source>
        <strain evidence="3">ATCC 33406 / DSM 1761 / CIP 103989 / NBRC 15051 / NCIMB 9469 / D465</strain>
    </source>
</reference>
<feature type="transmembrane region" description="Helical" evidence="1">
    <location>
        <begin position="68"/>
        <end position="88"/>
    </location>
</feature>
<keyword evidence="1" id="KW-1133">Transmembrane helix</keyword>
<feature type="transmembrane region" description="Helical" evidence="1">
    <location>
        <begin position="94"/>
        <end position="116"/>
    </location>
</feature>
<dbReference type="KEGG" id="chu:CHU_2094"/>
<sequence length="134" mass="15400">MTEVTLNTPALLFPTISLLLLAYTNRYIAISNRIRALHTLYKTDQSTILIAQINILKKRIFLIRNMQLFGIATMFIAAFSMFLIYYNLEEWVHAVFGMSLISMLISLTLCAVEVYLSNKALLIQIKDVEHLIDE</sequence>
<dbReference type="RefSeq" id="WP_011585474.1">
    <property type="nucleotide sequence ID" value="NC_008255.1"/>
</dbReference>
<name>A0A6N4SSQ4_CYTH3</name>
<dbReference type="AlphaFoldDB" id="A0A6N4SSQ4"/>
<keyword evidence="1" id="KW-0812">Transmembrane</keyword>
<organism evidence="2 3">
    <name type="scientific">Cytophaga hutchinsonii (strain ATCC 33406 / DSM 1761 / CIP 103989 / NBRC 15051 / NCIMB 9469 / D465)</name>
    <dbReference type="NCBI Taxonomy" id="269798"/>
    <lineage>
        <taxon>Bacteria</taxon>
        <taxon>Pseudomonadati</taxon>
        <taxon>Bacteroidota</taxon>
        <taxon>Cytophagia</taxon>
        <taxon>Cytophagales</taxon>
        <taxon>Cytophagaceae</taxon>
        <taxon>Cytophaga</taxon>
    </lineage>
</organism>
<dbReference type="Pfam" id="PF11026">
    <property type="entry name" value="DUF2721"/>
    <property type="match status" value="1"/>
</dbReference>
<keyword evidence="3" id="KW-1185">Reference proteome</keyword>
<dbReference type="InterPro" id="IPR021279">
    <property type="entry name" value="DUF2721"/>
</dbReference>
<dbReference type="Proteomes" id="UP000001822">
    <property type="component" value="Chromosome"/>
</dbReference>